<dbReference type="FunFam" id="3.30.70.330:FF:000376">
    <property type="entry name" value="Putative RNA binding protein"/>
    <property type="match status" value="1"/>
</dbReference>
<feature type="region of interest" description="Disordered" evidence="3">
    <location>
        <begin position="1"/>
        <end position="123"/>
    </location>
</feature>
<organism evidence="5 6">
    <name type="scientific">Zymoseptoria tritici (strain ST99CH_3D7)</name>
    <dbReference type="NCBI Taxonomy" id="1276538"/>
    <lineage>
        <taxon>Eukaryota</taxon>
        <taxon>Fungi</taxon>
        <taxon>Dikarya</taxon>
        <taxon>Ascomycota</taxon>
        <taxon>Pezizomycotina</taxon>
        <taxon>Dothideomycetes</taxon>
        <taxon>Dothideomycetidae</taxon>
        <taxon>Mycosphaerellales</taxon>
        <taxon>Mycosphaerellaceae</taxon>
        <taxon>Zymoseptoria</taxon>
    </lineage>
</organism>
<dbReference type="InterPro" id="IPR035979">
    <property type="entry name" value="RBD_domain_sf"/>
</dbReference>
<dbReference type="GO" id="GO:0005730">
    <property type="term" value="C:nucleolus"/>
    <property type="evidence" value="ECO:0007669"/>
    <property type="project" value="TreeGrafter"/>
</dbReference>
<dbReference type="EMBL" id="LT853704">
    <property type="protein sequence ID" value="SMQ56047.1"/>
    <property type="molecule type" value="Genomic_DNA"/>
</dbReference>
<dbReference type="InterPro" id="IPR034228">
    <property type="entry name" value="Nop6_RRM"/>
</dbReference>
<dbReference type="InterPro" id="IPR012677">
    <property type="entry name" value="Nucleotide-bd_a/b_plait_sf"/>
</dbReference>
<proteinExistence type="predicted"/>
<dbReference type="InterPro" id="IPR000504">
    <property type="entry name" value="RRM_dom"/>
</dbReference>
<feature type="compositionally biased region" description="Basic and acidic residues" evidence="3">
    <location>
        <begin position="276"/>
        <end position="286"/>
    </location>
</feature>
<dbReference type="Proteomes" id="UP000215127">
    <property type="component" value="Chromosome 13"/>
</dbReference>
<feature type="domain" description="RRM" evidence="4">
    <location>
        <begin position="132"/>
        <end position="225"/>
    </location>
</feature>
<dbReference type="Gene3D" id="3.30.70.330">
    <property type="match status" value="1"/>
</dbReference>
<dbReference type="PANTHER" id="PTHR23236:SF51">
    <property type="entry name" value="NUCLEOLAR PROTEIN 6"/>
    <property type="match status" value="1"/>
</dbReference>
<feature type="compositionally biased region" description="Basic and acidic residues" evidence="3">
    <location>
        <begin position="42"/>
        <end position="59"/>
    </location>
</feature>
<feature type="compositionally biased region" description="Basic and acidic residues" evidence="3">
    <location>
        <begin position="1"/>
        <end position="24"/>
    </location>
</feature>
<evidence type="ECO:0000313" key="5">
    <source>
        <dbReference type="EMBL" id="SMQ56047.1"/>
    </source>
</evidence>
<dbReference type="GO" id="GO:0019843">
    <property type="term" value="F:rRNA binding"/>
    <property type="evidence" value="ECO:0007669"/>
    <property type="project" value="TreeGrafter"/>
</dbReference>
<keyword evidence="1 2" id="KW-0694">RNA-binding</keyword>
<dbReference type="GO" id="GO:0042274">
    <property type="term" value="P:ribosomal small subunit biogenesis"/>
    <property type="evidence" value="ECO:0007669"/>
    <property type="project" value="TreeGrafter"/>
</dbReference>
<dbReference type="AlphaFoldDB" id="A0A1X7SA00"/>
<name>A0A1X7SA00_ZYMT9</name>
<gene>
    <name evidence="5" type="ORF">ZT3D7_G11202</name>
</gene>
<reference evidence="5 6" key="1">
    <citation type="submission" date="2016-06" db="EMBL/GenBank/DDBJ databases">
        <authorList>
            <person name="Kjaerup R.B."/>
            <person name="Dalgaard T.S."/>
            <person name="Juul-Madsen H.R."/>
        </authorList>
    </citation>
    <scope>NUCLEOTIDE SEQUENCE [LARGE SCALE GENOMIC DNA]</scope>
</reference>
<feature type="compositionally biased region" description="Basic and acidic residues" evidence="3">
    <location>
        <begin position="232"/>
        <end position="269"/>
    </location>
</feature>
<dbReference type="SMART" id="SM00360">
    <property type="entry name" value="RRM"/>
    <property type="match status" value="1"/>
</dbReference>
<dbReference type="PROSITE" id="PS50102">
    <property type="entry name" value="RRM"/>
    <property type="match status" value="1"/>
</dbReference>
<feature type="compositionally biased region" description="Basic residues" evidence="3">
    <location>
        <begin position="60"/>
        <end position="70"/>
    </location>
</feature>
<dbReference type="STRING" id="1276538.A0A1X7SA00"/>
<dbReference type="CDD" id="cd12400">
    <property type="entry name" value="RRM_Nop6"/>
    <property type="match status" value="1"/>
</dbReference>
<feature type="compositionally biased region" description="Low complexity" evidence="3">
    <location>
        <begin position="104"/>
        <end position="117"/>
    </location>
</feature>
<feature type="region of interest" description="Disordered" evidence="3">
    <location>
        <begin position="221"/>
        <end position="308"/>
    </location>
</feature>
<dbReference type="Pfam" id="PF00076">
    <property type="entry name" value="RRM_1"/>
    <property type="match status" value="1"/>
</dbReference>
<sequence length="308" mass="34536">MAKMSTEEAISRKDKKAQRDAERHKAGKTKKRKLDETEDNDELKVEAVKQEHGVEDAVSKPKKSSKKRKVDTKDTTAGNALEVKEEEKVDTTASRPKKRKKKCAAATTGDDTTTVQDDTPKDAEKATTKSKFIVFIGNLPYKTTDATLTAHFKSLQPFNLRHRTDPQTKRSKGFAFLEFENYDRMKTCLKLFHHSMFDPEAKEVGGTGKGNGKAGRKINVELTAGGGGKTQGRQDKIKVKNERLEEQRKRRAEVERKEKERKEKKEGKKTAGAGGKDGKEEKKPEVDIDAIAKAQGVHPSRLRRGVDF</sequence>
<evidence type="ECO:0000259" key="4">
    <source>
        <dbReference type="PROSITE" id="PS50102"/>
    </source>
</evidence>
<keyword evidence="6" id="KW-1185">Reference proteome</keyword>
<evidence type="ECO:0000313" key="6">
    <source>
        <dbReference type="Proteomes" id="UP000215127"/>
    </source>
</evidence>
<evidence type="ECO:0000256" key="3">
    <source>
        <dbReference type="SAM" id="MobiDB-lite"/>
    </source>
</evidence>
<dbReference type="SUPFAM" id="SSF54928">
    <property type="entry name" value="RNA-binding domain, RBD"/>
    <property type="match status" value="1"/>
</dbReference>
<dbReference type="PANTHER" id="PTHR23236">
    <property type="entry name" value="EUKARYOTIC TRANSLATION INITIATION FACTOR 4B/4H"/>
    <property type="match status" value="1"/>
</dbReference>
<evidence type="ECO:0000256" key="2">
    <source>
        <dbReference type="PROSITE-ProRule" id="PRU00176"/>
    </source>
</evidence>
<evidence type="ECO:0000256" key="1">
    <source>
        <dbReference type="ARBA" id="ARBA00022884"/>
    </source>
</evidence>
<accession>A0A1X7SA00</accession>
<protein>
    <recommendedName>
        <fullName evidence="4">RRM domain-containing protein</fullName>
    </recommendedName>
</protein>